<keyword evidence="3 6" id="KW-0067">ATP-binding</keyword>
<feature type="region of interest" description="Disordered" evidence="7">
    <location>
        <begin position="805"/>
        <end position="825"/>
    </location>
</feature>
<proteinExistence type="inferred from homology"/>
<dbReference type="InterPro" id="IPR010935">
    <property type="entry name" value="SMC_hinge"/>
</dbReference>
<comment type="domain">
    <text evidence="6">Contains large globular domains required for ATP hydrolysis at each terminus and a third globular domain forming a flexible hinge near the middle of the molecule. These domains are separated by coiled-coil structures.</text>
</comment>
<dbReference type="SUPFAM" id="SSF75553">
    <property type="entry name" value="Smc hinge domain"/>
    <property type="match status" value="1"/>
</dbReference>
<dbReference type="RefSeq" id="WP_260559347.1">
    <property type="nucleotide sequence ID" value="NZ_BAABEC010000188.1"/>
</dbReference>
<dbReference type="Pfam" id="PF06470">
    <property type="entry name" value="SMC_hinge"/>
    <property type="match status" value="1"/>
</dbReference>
<feature type="binding site" evidence="6">
    <location>
        <begin position="31"/>
        <end position="38"/>
    </location>
    <ligand>
        <name>ATP</name>
        <dbReference type="ChEBI" id="CHEBI:30616"/>
    </ligand>
</feature>
<evidence type="ECO:0000256" key="6">
    <source>
        <dbReference type="HAMAP-Rule" id="MF_01894"/>
    </source>
</evidence>
<evidence type="ECO:0000256" key="7">
    <source>
        <dbReference type="SAM" id="MobiDB-lite"/>
    </source>
</evidence>
<keyword evidence="4 6" id="KW-0175">Coiled coil</keyword>
<feature type="domain" description="SMC hinge" evidence="8">
    <location>
        <begin position="482"/>
        <end position="595"/>
    </location>
</feature>
<protein>
    <recommendedName>
        <fullName evidence="6">Chromosome partition protein Smc</fullName>
    </recommendedName>
</protein>
<evidence type="ECO:0000256" key="3">
    <source>
        <dbReference type="ARBA" id="ARBA00022840"/>
    </source>
</evidence>
<dbReference type="InterPro" id="IPR011890">
    <property type="entry name" value="SMC_prok"/>
</dbReference>
<dbReference type="SMART" id="SM00968">
    <property type="entry name" value="SMC_hinge"/>
    <property type="match status" value="1"/>
</dbReference>
<keyword evidence="5 6" id="KW-0238">DNA-binding</keyword>
<comment type="function">
    <text evidence="6">Required for chromosome condensation and partitioning.</text>
</comment>
<feature type="coiled-coil region" evidence="6">
    <location>
        <begin position="261"/>
        <end position="319"/>
    </location>
</feature>
<dbReference type="SUPFAM" id="SSF52540">
    <property type="entry name" value="P-loop containing nucleoside triphosphate hydrolases"/>
    <property type="match status" value="1"/>
</dbReference>
<accession>A0ABY5YFI0</accession>
<keyword evidence="10" id="KW-1185">Reference proteome</keyword>
<dbReference type="InterPro" id="IPR027417">
    <property type="entry name" value="P-loop_NTPase"/>
</dbReference>
<feature type="compositionally biased region" description="Low complexity" evidence="7">
    <location>
        <begin position="668"/>
        <end position="677"/>
    </location>
</feature>
<feature type="coiled-coil region" evidence="6">
    <location>
        <begin position="630"/>
        <end position="660"/>
    </location>
</feature>
<dbReference type="Gene3D" id="3.40.50.300">
    <property type="entry name" value="P-loop containing nucleotide triphosphate hydrolases"/>
    <property type="match status" value="2"/>
</dbReference>
<feature type="region of interest" description="Disordered" evidence="7">
    <location>
        <begin position="668"/>
        <end position="688"/>
    </location>
</feature>
<dbReference type="Pfam" id="PF02463">
    <property type="entry name" value="SMC_N"/>
    <property type="match status" value="1"/>
</dbReference>
<feature type="compositionally biased region" description="Basic and acidic residues" evidence="7">
    <location>
        <begin position="805"/>
        <end position="814"/>
    </location>
</feature>
<feature type="coiled-coil region" evidence="6">
    <location>
        <begin position="166"/>
        <end position="200"/>
    </location>
</feature>
<comment type="subcellular location">
    <subcellularLocation>
        <location evidence="6">Cytoplasm</location>
    </subcellularLocation>
</comment>
<dbReference type="PIRSF" id="PIRSF005719">
    <property type="entry name" value="SMC"/>
    <property type="match status" value="1"/>
</dbReference>
<evidence type="ECO:0000256" key="2">
    <source>
        <dbReference type="ARBA" id="ARBA00022741"/>
    </source>
</evidence>
<evidence type="ECO:0000256" key="5">
    <source>
        <dbReference type="ARBA" id="ARBA00023125"/>
    </source>
</evidence>
<feature type="coiled-coil region" evidence="6">
    <location>
        <begin position="400"/>
        <end position="462"/>
    </location>
</feature>
<gene>
    <name evidence="6" type="primary">smc</name>
    <name evidence="9" type="ORF">N0D28_09800</name>
</gene>
<dbReference type="Gene3D" id="3.30.70.1620">
    <property type="match status" value="1"/>
</dbReference>
<sequence length="1106" mass="119223">MIESITLQGFKSFAERVRLDFGPGITAVIGPNGSGKSNVVEAVRWATHQARARELRAGRATELIFHGSGGKAPLGLAEVQLELRTTQGQLSFSRRIYRDGSAEQDLSGQAVRVRDIHAALRGTGLGPGGLAVIGQGEVSSVVQAEGQVLLGYLQEAAGLSRAVAAREEAERRLQGAASTLAELERGEHDLARQLQRLAAEAQAAGHHRQLSLRELALTETLRRQRQDTLAAEWRAANEEAARLSLQSAGVAQQTQLAAARLEAARSVLTSLRADLAAHQQALELLAAAQEAERRVSRSLHHLQAERAQTEAELASLCESENQRLPEAPDPAPLQAGLDQTRTELARLEAQQHPLSAELVRARRLETEQAEALTRSQTQRGSLETEWTELSAALEHLTPELARARAELSAAAQQRQQSEQAAQVAALQRAELQGQLTRLGRELAECRAERSALQREHSRLETVLSSYTRYGEGPRQALLSGHPGLIGSVADLLSVESEYQVALTAALGRRTEQVVVRGEADAREIIEVLKRRGGRATFLPLDLLRVRPRRDAALLGQPGVLGNLAGLCPSDPPQISEALLADILLLEDLKSATRLARQFASRPRLVTLDGELIEPGGALTGGRLPGGGGGVLADQRRMQDLTDELAQLDAAAAQLAGQEEQLGRDLAARPAPLPAQSPGNADAVRAEREAERRVTQLDTALQAAQDRRRGVQSRLEALLAAPQRLSDVSLSDLEARLTDLDAALSTVRVREREQAEQLAHARDLTARRALAEAAAARQRAAQVRLAASTAALTEYLAQQRAADDEVTRRQQEVAHHRPAGLTDAEQRQQAASLEYANLLARQNKLRENFEAAQLLAARREGSLEALPEGALLPGSPREWNAELTRVRTDLAGLGPVNALAETEHTEQATRLGQMQAERQDAAAAAQTLTEHLAELARGEDAATSAAFRRVGAAFTEYSRELLGGEGELDAERGEDGRLRGLRLQVQPRGKRTRSMALLSAGERTMAGLGFLFALNHAHPDSAPSDHPAPGVASGLPLAVLDEVDAPLDEANIRRFTHFLEVFAARGAQFVLVTHQKATMEVAQVIWGVTTDQSGASRVLSIRQGESG</sequence>
<dbReference type="InterPro" id="IPR036277">
    <property type="entry name" value="SMC_hinge_sf"/>
</dbReference>
<dbReference type="InterPro" id="IPR024704">
    <property type="entry name" value="SMC"/>
</dbReference>
<evidence type="ECO:0000256" key="4">
    <source>
        <dbReference type="ARBA" id="ARBA00023054"/>
    </source>
</evidence>
<dbReference type="HAMAP" id="MF_01894">
    <property type="entry name" value="Smc_prok"/>
    <property type="match status" value="1"/>
</dbReference>
<keyword evidence="2 6" id="KW-0547">Nucleotide-binding</keyword>
<organism evidence="9 10">
    <name type="scientific">Deinococcus rubellus</name>
    <dbReference type="NCBI Taxonomy" id="1889240"/>
    <lineage>
        <taxon>Bacteria</taxon>
        <taxon>Thermotogati</taxon>
        <taxon>Deinococcota</taxon>
        <taxon>Deinococci</taxon>
        <taxon>Deinococcales</taxon>
        <taxon>Deinococcaceae</taxon>
        <taxon>Deinococcus</taxon>
    </lineage>
</organism>
<keyword evidence="1 6" id="KW-0963">Cytoplasm</keyword>
<dbReference type="Gene3D" id="1.20.1060.20">
    <property type="match status" value="1"/>
</dbReference>
<name>A0ABY5YFI0_9DEIO</name>
<reference evidence="9" key="1">
    <citation type="submission" date="2022-09" db="EMBL/GenBank/DDBJ databases">
        <title>genome sequence of Deinococcus rubellus.</title>
        <authorList>
            <person name="Srinivasan S."/>
        </authorList>
    </citation>
    <scope>NUCLEOTIDE SEQUENCE</scope>
    <source>
        <strain evidence="9">Ant6</strain>
    </source>
</reference>
<dbReference type="InterPro" id="IPR003395">
    <property type="entry name" value="RecF/RecN/SMC_N"/>
</dbReference>
<dbReference type="PANTHER" id="PTHR18937">
    <property type="entry name" value="STRUCTURAL MAINTENANCE OF CHROMOSOMES SMC FAMILY MEMBER"/>
    <property type="match status" value="1"/>
</dbReference>
<comment type="subunit">
    <text evidence="6">Homodimer.</text>
</comment>
<evidence type="ECO:0000313" key="10">
    <source>
        <dbReference type="Proteomes" id="UP001060261"/>
    </source>
</evidence>
<evidence type="ECO:0000259" key="8">
    <source>
        <dbReference type="SMART" id="SM00968"/>
    </source>
</evidence>
<evidence type="ECO:0000256" key="1">
    <source>
        <dbReference type="ARBA" id="ARBA00022490"/>
    </source>
</evidence>
<evidence type="ECO:0000313" key="9">
    <source>
        <dbReference type="EMBL" id="UWX63054.1"/>
    </source>
</evidence>
<comment type="similarity">
    <text evidence="6">Belongs to the SMC family.</text>
</comment>
<dbReference type="EMBL" id="CP104213">
    <property type="protein sequence ID" value="UWX63054.1"/>
    <property type="molecule type" value="Genomic_DNA"/>
</dbReference>
<dbReference type="Proteomes" id="UP001060261">
    <property type="component" value="Chromosome"/>
</dbReference>